<protein>
    <submittedName>
        <fullName evidence="3">TRAP transporter substrate-binding protein</fullName>
    </submittedName>
</protein>
<sequence length="329" mass="35169">MTLVTRLTGAALAMGLAIGTANAAELKFANFMPPTNPYEKGAFQPFAEKLKEATNGEVSVEVFSGGELGAGPVEQYSRAVDGVADLVVSLPGYTASTFPITLLSELPGVIGEDTGTKAIWDNIELFQPEYRRVHLVSLWSNAENVLYSREKPIHTPDDVKGLKIRVPSRNTGLVVESWGATPVSMPVSEIYNALQTGVIDAAMIDGTGTKAFKLGEVSKYVTVGMNTTISPFFILMNRDSYQSLGDEAQQAVDKVGKEISIMANDTQLKAAHKGIDAFGEMSGHEVIHLTDEEKKAFDDLSKNVTDKVVADAEANGLPAKKVVGALSSD</sequence>
<gene>
    <name evidence="3" type="ORF">E3C22_14240</name>
</gene>
<accession>A0A4Y8RI92</accession>
<keyword evidence="1 2" id="KW-0732">Signal</keyword>
<dbReference type="OrthoDB" id="7822595at2"/>
<dbReference type="Proteomes" id="UP000298179">
    <property type="component" value="Unassembled WGS sequence"/>
</dbReference>
<comment type="caution">
    <text evidence="3">The sequence shown here is derived from an EMBL/GenBank/DDBJ whole genome shotgun (WGS) entry which is preliminary data.</text>
</comment>
<proteinExistence type="predicted"/>
<dbReference type="Gene3D" id="3.40.190.170">
    <property type="entry name" value="Bacterial extracellular solute-binding protein, family 7"/>
    <property type="match status" value="1"/>
</dbReference>
<dbReference type="NCBIfam" id="NF037995">
    <property type="entry name" value="TRAP_S1"/>
    <property type="match status" value="1"/>
</dbReference>
<organism evidence="3 4">
    <name type="scientific">Jiella endophytica</name>
    <dbReference type="NCBI Taxonomy" id="2558362"/>
    <lineage>
        <taxon>Bacteria</taxon>
        <taxon>Pseudomonadati</taxon>
        <taxon>Pseudomonadota</taxon>
        <taxon>Alphaproteobacteria</taxon>
        <taxon>Hyphomicrobiales</taxon>
        <taxon>Aurantimonadaceae</taxon>
        <taxon>Jiella</taxon>
    </lineage>
</organism>
<evidence type="ECO:0000256" key="1">
    <source>
        <dbReference type="ARBA" id="ARBA00022729"/>
    </source>
</evidence>
<dbReference type="PANTHER" id="PTHR33376">
    <property type="match status" value="1"/>
</dbReference>
<evidence type="ECO:0000313" key="3">
    <source>
        <dbReference type="EMBL" id="TFF22136.1"/>
    </source>
</evidence>
<dbReference type="GO" id="GO:0055085">
    <property type="term" value="P:transmembrane transport"/>
    <property type="evidence" value="ECO:0007669"/>
    <property type="project" value="InterPro"/>
</dbReference>
<feature type="chain" id="PRO_5021194558" evidence="2">
    <location>
        <begin position="24"/>
        <end position="329"/>
    </location>
</feature>
<dbReference type="CDD" id="cd13665">
    <property type="entry name" value="PBP2_TRAP_Dctp3_4"/>
    <property type="match status" value="1"/>
</dbReference>
<dbReference type="InterPro" id="IPR018389">
    <property type="entry name" value="DctP_fam"/>
</dbReference>
<dbReference type="EMBL" id="SOZD01000004">
    <property type="protein sequence ID" value="TFF22136.1"/>
    <property type="molecule type" value="Genomic_DNA"/>
</dbReference>
<dbReference type="InterPro" id="IPR038404">
    <property type="entry name" value="TRAP_DctP_sf"/>
</dbReference>
<feature type="signal peptide" evidence="2">
    <location>
        <begin position="1"/>
        <end position="23"/>
    </location>
</feature>
<dbReference type="PANTHER" id="PTHR33376:SF15">
    <property type="entry name" value="BLL6794 PROTEIN"/>
    <property type="match status" value="1"/>
</dbReference>
<name>A0A4Y8RI92_9HYPH</name>
<evidence type="ECO:0000313" key="4">
    <source>
        <dbReference type="Proteomes" id="UP000298179"/>
    </source>
</evidence>
<evidence type="ECO:0000256" key="2">
    <source>
        <dbReference type="SAM" id="SignalP"/>
    </source>
</evidence>
<dbReference type="AlphaFoldDB" id="A0A4Y8RI92"/>
<dbReference type="SUPFAM" id="SSF53850">
    <property type="entry name" value="Periplasmic binding protein-like II"/>
    <property type="match status" value="1"/>
</dbReference>
<dbReference type="Pfam" id="PF03480">
    <property type="entry name" value="DctP"/>
    <property type="match status" value="1"/>
</dbReference>
<keyword evidence="4" id="KW-1185">Reference proteome</keyword>
<reference evidence="3 4" key="1">
    <citation type="submission" date="2019-03" db="EMBL/GenBank/DDBJ databases">
        <title>Jiella endophytica sp. nov., a novel endophytic bacterium isolated from root of Ficus microcarpa Linn. f.</title>
        <authorList>
            <person name="Tuo L."/>
        </authorList>
    </citation>
    <scope>NUCLEOTIDE SEQUENCE [LARGE SCALE GENOMIC DNA]</scope>
    <source>
        <strain evidence="3 4">CBS5Q-3</strain>
    </source>
</reference>